<dbReference type="Proteomes" id="UP000619079">
    <property type="component" value="Unassembled WGS sequence"/>
</dbReference>
<feature type="transmembrane region" description="Helical" evidence="1">
    <location>
        <begin position="89"/>
        <end position="110"/>
    </location>
</feature>
<gene>
    <name evidence="2" type="ORF">JF290_00585</name>
</gene>
<dbReference type="AlphaFoldDB" id="A0A8J7LUP5"/>
<keyword evidence="1" id="KW-0472">Membrane</keyword>
<keyword evidence="3" id="KW-1185">Reference proteome</keyword>
<proteinExistence type="predicted"/>
<reference evidence="2" key="1">
    <citation type="submission" date="2020-12" db="EMBL/GenBank/DDBJ databases">
        <title>Sedimentitalea sp. nov., isolated from sand in Incheon.</title>
        <authorList>
            <person name="Kim W."/>
        </authorList>
    </citation>
    <scope>NUCLEOTIDE SEQUENCE</scope>
    <source>
        <strain evidence="2">CAU 1593</strain>
    </source>
</reference>
<dbReference type="InterPro" id="IPR022472">
    <property type="entry name" value="VPLPA-CTERM"/>
</dbReference>
<keyword evidence="1" id="KW-1133">Transmembrane helix</keyword>
<organism evidence="2 3">
    <name type="scientific">Sedimentitalea arenosa</name>
    <dbReference type="NCBI Taxonomy" id="2798803"/>
    <lineage>
        <taxon>Bacteria</taxon>
        <taxon>Pseudomonadati</taxon>
        <taxon>Pseudomonadota</taxon>
        <taxon>Alphaproteobacteria</taxon>
        <taxon>Rhodobacterales</taxon>
        <taxon>Paracoccaceae</taxon>
        <taxon>Sedimentitalea</taxon>
    </lineage>
</organism>
<evidence type="ECO:0000313" key="2">
    <source>
        <dbReference type="EMBL" id="MBJ6370005.1"/>
    </source>
</evidence>
<name>A0A8J7LUP5_9RHOB</name>
<comment type="caution">
    <text evidence="2">The sequence shown here is derived from an EMBL/GenBank/DDBJ whole genome shotgun (WGS) entry which is preliminary data.</text>
</comment>
<protein>
    <submittedName>
        <fullName evidence="2">VPLPA-CTERM sorting domain-containing protein</fullName>
    </submittedName>
</protein>
<evidence type="ECO:0000313" key="3">
    <source>
        <dbReference type="Proteomes" id="UP000619079"/>
    </source>
</evidence>
<dbReference type="EMBL" id="JAELVR010000001">
    <property type="protein sequence ID" value="MBJ6370005.1"/>
    <property type="molecule type" value="Genomic_DNA"/>
</dbReference>
<accession>A0A8J7LUP5</accession>
<evidence type="ECO:0000256" key="1">
    <source>
        <dbReference type="SAM" id="Phobius"/>
    </source>
</evidence>
<sequence length="117" mass="11890">MLGSVITIAGTISVGAGNNVFDVFSDDGFSIKVNGSEIGRQEGLTAPSNFSFNFDGGLGGLADFEITWFEGSRTQAALGVKLNGDTLTAAVPLPAAGFLLIGALGGLAAVKRRRKAA</sequence>
<keyword evidence="1" id="KW-0812">Transmembrane</keyword>
<dbReference type="NCBIfam" id="TIGR03370">
    <property type="entry name" value="VPLPA-CTERM"/>
    <property type="match status" value="1"/>
</dbReference>